<organism evidence="2 3">
    <name type="scientific">Cystoisospora suis</name>
    <dbReference type="NCBI Taxonomy" id="483139"/>
    <lineage>
        <taxon>Eukaryota</taxon>
        <taxon>Sar</taxon>
        <taxon>Alveolata</taxon>
        <taxon>Apicomplexa</taxon>
        <taxon>Conoidasida</taxon>
        <taxon>Coccidia</taxon>
        <taxon>Eucoccidiorida</taxon>
        <taxon>Eimeriorina</taxon>
        <taxon>Sarcocystidae</taxon>
        <taxon>Cystoisospora</taxon>
    </lineage>
</organism>
<gene>
    <name evidence="2" type="ORF">CSUI_005969</name>
</gene>
<keyword evidence="2" id="KW-0812">Transmembrane</keyword>
<dbReference type="GeneID" id="94429345"/>
<feature type="compositionally biased region" description="Low complexity" evidence="1">
    <location>
        <begin position="128"/>
        <end position="137"/>
    </location>
</feature>
<proteinExistence type="predicted"/>
<name>A0A2C6KV76_9APIC</name>
<reference evidence="2 3" key="1">
    <citation type="journal article" date="2017" name="Int. J. Parasitol.">
        <title>The genome of the protozoan parasite Cystoisospora suis and a reverse vaccinology approach to identify vaccine candidates.</title>
        <authorList>
            <person name="Palmieri N."/>
            <person name="Shrestha A."/>
            <person name="Ruttkowski B."/>
            <person name="Beck T."/>
            <person name="Vogl C."/>
            <person name="Tomley F."/>
            <person name="Blake D.P."/>
            <person name="Joachim A."/>
        </authorList>
    </citation>
    <scope>NUCLEOTIDE SEQUENCE [LARGE SCALE GENOMIC DNA]</scope>
    <source>
        <strain evidence="2 3">Wien I</strain>
    </source>
</reference>
<dbReference type="AlphaFoldDB" id="A0A2C6KV76"/>
<dbReference type="RefSeq" id="XP_067921889.1">
    <property type="nucleotide sequence ID" value="XM_068066134.1"/>
</dbReference>
<accession>A0A2C6KV76</accession>
<evidence type="ECO:0000313" key="3">
    <source>
        <dbReference type="Proteomes" id="UP000221165"/>
    </source>
</evidence>
<keyword evidence="3" id="KW-1185">Reference proteome</keyword>
<dbReference type="EMBL" id="MIGC01002967">
    <property type="protein sequence ID" value="PHJ20198.1"/>
    <property type="molecule type" value="Genomic_DNA"/>
</dbReference>
<dbReference type="VEuPathDB" id="ToxoDB:CSUI_005969"/>
<dbReference type="Proteomes" id="UP000221165">
    <property type="component" value="Unassembled WGS sequence"/>
</dbReference>
<evidence type="ECO:0000313" key="2">
    <source>
        <dbReference type="EMBL" id="PHJ20198.1"/>
    </source>
</evidence>
<sequence>MLIYMIFSQIVRLLSLRRLENKAIFKDLAIVWNQMQNDKLNELTFSTPSALGGRGGGGERTSHLQTPRRFPSLTAAFSDPNAAPDHSSGYLRNSLSNPLLPGGGGGGLQQEGDQQRQEGEGGEGGGLSSSSQVLSHSPPRHFSRYLASEVREVREIVEKYFVHCFHTFPGDFFPSFF</sequence>
<protein>
    <submittedName>
        <fullName evidence="2">Transmembrane</fullName>
    </submittedName>
</protein>
<feature type="region of interest" description="Disordered" evidence="1">
    <location>
        <begin position="46"/>
        <end position="138"/>
    </location>
</feature>
<keyword evidence="2" id="KW-0472">Membrane</keyword>
<comment type="caution">
    <text evidence="2">The sequence shown here is derived from an EMBL/GenBank/DDBJ whole genome shotgun (WGS) entry which is preliminary data.</text>
</comment>
<evidence type="ECO:0000256" key="1">
    <source>
        <dbReference type="SAM" id="MobiDB-lite"/>
    </source>
</evidence>